<dbReference type="Pfam" id="PF14996">
    <property type="entry name" value="RMP"/>
    <property type="match status" value="1"/>
</dbReference>
<evidence type="ECO:0000256" key="4">
    <source>
        <dbReference type="ARBA" id="ARBA00024819"/>
    </source>
</evidence>
<dbReference type="RefSeq" id="XP_002739042.1">
    <property type="nucleotide sequence ID" value="XM_002738996.2"/>
</dbReference>
<feature type="region of interest" description="Disordered" evidence="6">
    <location>
        <begin position="16"/>
        <end position="48"/>
    </location>
</feature>
<evidence type="ECO:0000256" key="6">
    <source>
        <dbReference type="SAM" id="MobiDB-lite"/>
    </source>
</evidence>
<dbReference type="InterPro" id="IPR029239">
    <property type="entry name" value="CFAP418"/>
</dbReference>
<gene>
    <name evidence="8" type="primary">LOC100369489</name>
</gene>
<comment type="subcellular location">
    <subcellularLocation>
        <location evidence="2">Cytoplasm</location>
    </subcellularLocation>
    <subcellularLocation>
        <location evidence="1">Photoreceptor inner segment</location>
    </subcellularLocation>
</comment>
<keyword evidence="7" id="KW-1185">Reference proteome</keyword>
<organism evidence="7 8">
    <name type="scientific">Saccoglossus kowalevskii</name>
    <name type="common">Acorn worm</name>
    <dbReference type="NCBI Taxonomy" id="10224"/>
    <lineage>
        <taxon>Eukaryota</taxon>
        <taxon>Metazoa</taxon>
        <taxon>Hemichordata</taxon>
        <taxon>Enteropneusta</taxon>
        <taxon>Harrimaniidae</taxon>
        <taxon>Saccoglossus</taxon>
    </lineage>
</organism>
<sequence length="191" mass="22139">MDDDIDDLLDEVETKFCANSPRKSNKDTRNTTSNTRKRSGTKKSSGFDEDLDAMIDDICDVPEPLEKIEIKRERSTSLNSNQQMKCFPVYIGGSKIPQGLGTTMSQRSCDKLRCTDCDFKVVMYDNFEWHPSCDYLFLRNNVPDFKKLSAKLNKKKGYRAYACQCKWRSVREFVDLQKETDLKWVCGKHTE</sequence>
<evidence type="ECO:0000313" key="8">
    <source>
        <dbReference type="RefSeq" id="XP_002739042.1"/>
    </source>
</evidence>
<comment type="function">
    <text evidence="4">May be involved in photoreceptor outer segment disk morphogenesis.</text>
</comment>
<evidence type="ECO:0000313" key="7">
    <source>
        <dbReference type="Proteomes" id="UP000694865"/>
    </source>
</evidence>
<keyword evidence="3" id="KW-0963">Cytoplasm</keyword>
<name>A0ABM0GWS0_SACKO</name>
<dbReference type="PANTHER" id="PTHR33958">
    <property type="entry name" value="PROTEIN C8ORF37"/>
    <property type="match status" value="1"/>
</dbReference>
<evidence type="ECO:0000256" key="1">
    <source>
        <dbReference type="ARBA" id="ARBA00004437"/>
    </source>
</evidence>
<dbReference type="Proteomes" id="UP000694865">
    <property type="component" value="Unplaced"/>
</dbReference>
<proteinExistence type="predicted"/>
<dbReference type="PANTHER" id="PTHR33958:SF1">
    <property type="entry name" value="CILIA- AND FLAGELLA-ASSOCIATED PROTEIN 418"/>
    <property type="match status" value="1"/>
</dbReference>
<dbReference type="GeneID" id="100369489"/>
<evidence type="ECO:0000256" key="2">
    <source>
        <dbReference type="ARBA" id="ARBA00004496"/>
    </source>
</evidence>
<evidence type="ECO:0000256" key="3">
    <source>
        <dbReference type="ARBA" id="ARBA00022490"/>
    </source>
</evidence>
<protein>
    <recommendedName>
        <fullName evidence="5">Cilia- and flagella-associated protein 418</fullName>
    </recommendedName>
</protein>
<reference evidence="8" key="1">
    <citation type="submission" date="2025-08" db="UniProtKB">
        <authorList>
            <consortium name="RefSeq"/>
        </authorList>
    </citation>
    <scope>IDENTIFICATION</scope>
    <source>
        <tissue evidence="8">Testes</tissue>
    </source>
</reference>
<evidence type="ECO:0000256" key="5">
    <source>
        <dbReference type="ARBA" id="ARBA00026215"/>
    </source>
</evidence>
<accession>A0ABM0GWS0</accession>